<dbReference type="NCBIfam" id="NF005255">
    <property type="entry name" value="PRK06762.2-2"/>
    <property type="match status" value="1"/>
</dbReference>
<protein>
    <recommendedName>
        <fullName evidence="3">UDP-N-acetylglucosamine kinase</fullName>
    </recommendedName>
</protein>
<dbReference type="Gene3D" id="3.40.50.300">
    <property type="entry name" value="P-loop containing nucleotide triphosphate hydrolases"/>
    <property type="match status" value="1"/>
</dbReference>
<reference evidence="1" key="1">
    <citation type="journal article" date="2022" name="Int. J. Syst. Evol. Microbiol.">
        <title>A novel species of lactic acid bacteria, Ligilactobacillus pabuli sp. nov., isolated from alfalfa silage.</title>
        <authorList>
            <person name="Tohno M."/>
            <person name="Tanizawa Y."/>
            <person name="Sawada H."/>
            <person name="Sakamoto M."/>
            <person name="Ohkuma M."/>
            <person name="Kobayashi H."/>
        </authorList>
    </citation>
    <scope>NUCLEOTIDE SEQUENCE</scope>
    <source>
        <strain evidence="1">AF129</strain>
    </source>
</reference>
<comment type="caution">
    <text evidence="1">The sequence shown here is derived from an EMBL/GenBank/DDBJ whole genome shotgun (WGS) entry which is preliminary data.</text>
</comment>
<proteinExistence type="predicted"/>
<evidence type="ECO:0000313" key="2">
    <source>
        <dbReference type="Proteomes" id="UP001055149"/>
    </source>
</evidence>
<organism evidence="1 2">
    <name type="scientific">Ligilactobacillus pabuli</name>
    <dbReference type="NCBI Taxonomy" id="2886039"/>
    <lineage>
        <taxon>Bacteria</taxon>
        <taxon>Bacillati</taxon>
        <taxon>Bacillota</taxon>
        <taxon>Bacilli</taxon>
        <taxon>Lactobacillales</taxon>
        <taxon>Lactobacillaceae</taxon>
        <taxon>Ligilactobacillus</taxon>
    </lineage>
</organism>
<dbReference type="RefSeq" id="WP_244054824.1">
    <property type="nucleotide sequence ID" value="NZ_BQXH01000005.1"/>
</dbReference>
<evidence type="ECO:0008006" key="3">
    <source>
        <dbReference type="Google" id="ProtNLM"/>
    </source>
</evidence>
<keyword evidence="2" id="KW-1185">Reference proteome</keyword>
<gene>
    <name evidence="1" type="ORF">LPAF129_07410</name>
</gene>
<dbReference type="InterPro" id="IPR027417">
    <property type="entry name" value="P-loop_NTPase"/>
</dbReference>
<sequence>MTKLIILRGNSGSGKTTTARLLRQALAPKTTMLVSQDLIRLEILNVKDFPENPSVQLISQICKFGKNRSDYVILEGILDREKYQTMLSDLLEFFDNNTLVYYFDISFSETLKRNDQHAADHRFSKELLEKWWLDKDFLAVSSEHQLAEDLTQKEIIQQILIDLRKNSKFLPHHSPK</sequence>
<dbReference type="Proteomes" id="UP001055149">
    <property type="component" value="Unassembled WGS sequence"/>
</dbReference>
<dbReference type="EMBL" id="BQXH01000005">
    <property type="protein sequence ID" value="GKS81056.1"/>
    <property type="molecule type" value="Genomic_DNA"/>
</dbReference>
<name>A0ABQ5JJZ7_9LACO</name>
<evidence type="ECO:0000313" key="1">
    <source>
        <dbReference type="EMBL" id="GKS81056.1"/>
    </source>
</evidence>
<dbReference type="SUPFAM" id="SSF52540">
    <property type="entry name" value="P-loop containing nucleoside triphosphate hydrolases"/>
    <property type="match status" value="1"/>
</dbReference>
<accession>A0ABQ5JJZ7</accession>